<name>A0A852UZL3_9ACTN</name>
<reference evidence="1 2" key="1">
    <citation type="submission" date="2020-07" db="EMBL/GenBank/DDBJ databases">
        <title>Sequencing the genomes of 1000 actinobacteria strains.</title>
        <authorList>
            <person name="Klenk H.-P."/>
        </authorList>
    </citation>
    <scope>NUCLEOTIDE SEQUENCE [LARGE SCALE GENOMIC DNA]</scope>
    <source>
        <strain evidence="1 2">DSM 45763</strain>
    </source>
</reference>
<dbReference type="AlphaFoldDB" id="A0A852UZL3"/>
<dbReference type="EMBL" id="JACCCO010000002">
    <property type="protein sequence ID" value="NYF41679.1"/>
    <property type="molecule type" value="Genomic_DNA"/>
</dbReference>
<dbReference type="Proteomes" id="UP000576393">
    <property type="component" value="Unassembled WGS sequence"/>
</dbReference>
<accession>A0A852UZL3</accession>
<evidence type="ECO:0000313" key="2">
    <source>
        <dbReference type="Proteomes" id="UP000576393"/>
    </source>
</evidence>
<dbReference type="InterPro" id="IPR036812">
    <property type="entry name" value="NAD(P)_OxRdtase_dom_sf"/>
</dbReference>
<dbReference type="RefSeq" id="WP_179823636.1">
    <property type="nucleotide sequence ID" value="NZ_JACCCO010000002.1"/>
</dbReference>
<organism evidence="1 2">
    <name type="scientific">Streptosporangium sandarakinum</name>
    <dbReference type="NCBI Taxonomy" id="1260955"/>
    <lineage>
        <taxon>Bacteria</taxon>
        <taxon>Bacillati</taxon>
        <taxon>Actinomycetota</taxon>
        <taxon>Actinomycetes</taxon>
        <taxon>Streptosporangiales</taxon>
        <taxon>Streptosporangiaceae</taxon>
        <taxon>Streptosporangium</taxon>
    </lineage>
</organism>
<comment type="caution">
    <text evidence="1">The sequence shown here is derived from an EMBL/GenBank/DDBJ whole genome shotgun (WGS) entry which is preliminary data.</text>
</comment>
<dbReference type="SUPFAM" id="SSF51430">
    <property type="entry name" value="NAD(P)-linked oxidoreductase"/>
    <property type="match status" value="1"/>
</dbReference>
<evidence type="ECO:0000313" key="1">
    <source>
        <dbReference type="EMBL" id="NYF41679.1"/>
    </source>
</evidence>
<proteinExistence type="predicted"/>
<keyword evidence="2" id="KW-1185">Reference proteome</keyword>
<sequence length="50" mass="5143">MGGAVLLAAGLRLAEALRPIADRPGRTVAEVAIAWVLARPPAVRISVEAP</sequence>
<gene>
    <name evidence="1" type="ORF">HDA43_003880</name>
</gene>
<protein>
    <submittedName>
        <fullName evidence="1">Aryl-alcohol dehydrogenase-like predicted oxidoreductase</fullName>
    </submittedName>
</protein>
<dbReference type="Gene3D" id="3.20.20.100">
    <property type="entry name" value="NADP-dependent oxidoreductase domain"/>
    <property type="match status" value="1"/>
</dbReference>